<dbReference type="Pfam" id="PF01555">
    <property type="entry name" value="N6_N4_Mtase"/>
    <property type="match status" value="2"/>
</dbReference>
<gene>
    <name evidence="4" type="ORF">S01H1_64023</name>
</gene>
<comment type="caution">
    <text evidence="4">The sequence shown here is derived from an EMBL/GenBank/DDBJ whole genome shotgun (WGS) entry which is preliminary data.</text>
</comment>
<evidence type="ECO:0000313" key="4">
    <source>
        <dbReference type="EMBL" id="GAG40065.1"/>
    </source>
</evidence>
<organism evidence="4">
    <name type="scientific">marine sediment metagenome</name>
    <dbReference type="NCBI Taxonomy" id="412755"/>
    <lineage>
        <taxon>unclassified sequences</taxon>
        <taxon>metagenomes</taxon>
        <taxon>ecological metagenomes</taxon>
    </lineage>
</organism>
<sequence length="241" mass="28317">LESIQKIKYFKDRREVYKNAKFPGKLVPQLVEKLIEKYSDKGDLILSPFVGSGTAIIEAIILERRIIGIDINPGAIELIKMKLKDKTLESFRKDAKKYTPKIIHGRSQDELKKIKNDTIDLIIAHPPYWNLIKYTDKPGDLSRMSLSDYLKEMKKIFFDMYRVLKDDKYCILIIGDRRKSGIVPLGFYLSDIGINAGFNLWDIIIYHTDFGGKQYNRYQQLRSKRHQFHLQNHDYILVFKK</sequence>
<evidence type="ECO:0000259" key="3">
    <source>
        <dbReference type="Pfam" id="PF01555"/>
    </source>
</evidence>
<feature type="domain" description="DNA methylase N-4/N-6" evidence="3">
    <location>
        <begin position="15"/>
        <end position="80"/>
    </location>
</feature>
<keyword evidence="2" id="KW-0808">Transferase</keyword>
<dbReference type="EMBL" id="BARS01042176">
    <property type="protein sequence ID" value="GAG40065.1"/>
    <property type="molecule type" value="Genomic_DNA"/>
</dbReference>
<proteinExistence type="predicted"/>
<dbReference type="GO" id="GO:0003677">
    <property type="term" value="F:DNA binding"/>
    <property type="evidence" value="ECO:0007669"/>
    <property type="project" value="InterPro"/>
</dbReference>
<reference evidence="4" key="1">
    <citation type="journal article" date="2014" name="Front. Microbiol.">
        <title>High frequency of phylogenetically diverse reductive dehalogenase-homologous genes in deep subseafloor sedimentary metagenomes.</title>
        <authorList>
            <person name="Kawai M."/>
            <person name="Futagami T."/>
            <person name="Toyoda A."/>
            <person name="Takaki Y."/>
            <person name="Nishi S."/>
            <person name="Hori S."/>
            <person name="Arai W."/>
            <person name="Tsubouchi T."/>
            <person name="Morono Y."/>
            <person name="Uchiyama I."/>
            <person name="Ito T."/>
            <person name="Fujiyama A."/>
            <person name="Inagaki F."/>
            <person name="Takami H."/>
        </authorList>
    </citation>
    <scope>NUCLEOTIDE SEQUENCE</scope>
    <source>
        <strain evidence="4">Expedition CK06-06</strain>
    </source>
</reference>
<evidence type="ECO:0000256" key="1">
    <source>
        <dbReference type="ARBA" id="ARBA00022603"/>
    </source>
</evidence>
<dbReference type="InterPro" id="IPR002941">
    <property type="entry name" value="DNA_methylase_N4/N6"/>
</dbReference>
<protein>
    <recommendedName>
        <fullName evidence="3">DNA methylase N-4/N-6 domain-containing protein</fullName>
    </recommendedName>
</protein>
<name>X0XAH0_9ZZZZ</name>
<dbReference type="GO" id="GO:0008170">
    <property type="term" value="F:N-methyltransferase activity"/>
    <property type="evidence" value="ECO:0007669"/>
    <property type="project" value="InterPro"/>
</dbReference>
<dbReference type="Gene3D" id="3.40.50.150">
    <property type="entry name" value="Vaccinia Virus protein VP39"/>
    <property type="match status" value="2"/>
</dbReference>
<dbReference type="InterPro" id="IPR029063">
    <property type="entry name" value="SAM-dependent_MTases_sf"/>
</dbReference>
<accession>X0XAH0</accession>
<dbReference type="PRINTS" id="PR00508">
    <property type="entry name" value="S21N4MTFRASE"/>
</dbReference>
<evidence type="ECO:0000256" key="2">
    <source>
        <dbReference type="ARBA" id="ARBA00022679"/>
    </source>
</evidence>
<dbReference type="InterPro" id="IPR001091">
    <property type="entry name" value="RM_Methyltransferase"/>
</dbReference>
<feature type="non-terminal residue" evidence="4">
    <location>
        <position position="1"/>
    </location>
</feature>
<dbReference type="CDD" id="cd02440">
    <property type="entry name" value="AdoMet_MTases"/>
    <property type="match status" value="1"/>
</dbReference>
<dbReference type="GO" id="GO:0032259">
    <property type="term" value="P:methylation"/>
    <property type="evidence" value="ECO:0007669"/>
    <property type="project" value="UniProtKB-KW"/>
</dbReference>
<dbReference type="SUPFAM" id="SSF53335">
    <property type="entry name" value="S-adenosyl-L-methionine-dependent methyltransferases"/>
    <property type="match status" value="2"/>
</dbReference>
<keyword evidence="1" id="KW-0489">Methyltransferase</keyword>
<feature type="domain" description="DNA methylase N-4/N-6" evidence="3">
    <location>
        <begin position="119"/>
        <end position="241"/>
    </location>
</feature>
<dbReference type="AlphaFoldDB" id="X0XAH0"/>